<dbReference type="EMBL" id="JAULSR010000009">
    <property type="protein sequence ID" value="KAK0612394.1"/>
    <property type="molecule type" value="Genomic_DNA"/>
</dbReference>
<keyword evidence="3" id="KW-1185">Reference proteome</keyword>
<proteinExistence type="predicted"/>
<organism evidence="2 3">
    <name type="scientific">Bombardia bombarda</name>
    <dbReference type="NCBI Taxonomy" id="252184"/>
    <lineage>
        <taxon>Eukaryota</taxon>
        <taxon>Fungi</taxon>
        <taxon>Dikarya</taxon>
        <taxon>Ascomycota</taxon>
        <taxon>Pezizomycotina</taxon>
        <taxon>Sordariomycetes</taxon>
        <taxon>Sordariomycetidae</taxon>
        <taxon>Sordariales</taxon>
        <taxon>Lasiosphaeriaceae</taxon>
        <taxon>Bombardia</taxon>
    </lineage>
</organism>
<dbReference type="Proteomes" id="UP001174934">
    <property type="component" value="Unassembled WGS sequence"/>
</dbReference>
<accession>A0AA39TM69</accession>
<gene>
    <name evidence="2" type="ORF">B0T17DRAFT_543493</name>
</gene>
<name>A0AA39TM69_9PEZI</name>
<sequence>MVVTLLYLPPTFVSTFFSTDVIKYQGGGGVLQESFSWLALQRWLQVSLPLMLITCLGSWLWYSWESKQRTKQRIVKGEKKSISGRI</sequence>
<reference evidence="2" key="1">
    <citation type="submission" date="2023-06" db="EMBL/GenBank/DDBJ databases">
        <title>Genome-scale phylogeny and comparative genomics of the fungal order Sordariales.</title>
        <authorList>
            <consortium name="Lawrence Berkeley National Laboratory"/>
            <person name="Hensen N."/>
            <person name="Bonometti L."/>
            <person name="Westerberg I."/>
            <person name="Brannstrom I.O."/>
            <person name="Guillou S."/>
            <person name="Cros-Aarteil S."/>
            <person name="Calhoun S."/>
            <person name="Haridas S."/>
            <person name="Kuo A."/>
            <person name="Mondo S."/>
            <person name="Pangilinan J."/>
            <person name="Riley R."/>
            <person name="LaButti K."/>
            <person name="Andreopoulos B."/>
            <person name="Lipzen A."/>
            <person name="Chen C."/>
            <person name="Yanf M."/>
            <person name="Daum C."/>
            <person name="Ng V."/>
            <person name="Clum A."/>
            <person name="Steindorff A."/>
            <person name="Ohm R."/>
            <person name="Martin F."/>
            <person name="Silar P."/>
            <person name="Natvig D."/>
            <person name="Lalanne C."/>
            <person name="Gautier V."/>
            <person name="Ament-velasquez S.L."/>
            <person name="Kruys A."/>
            <person name="Hutchinson M.I."/>
            <person name="Powell A.J."/>
            <person name="Barry K."/>
            <person name="Miller A.N."/>
            <person name="Grigoriev I.V."/>
            <person name="Debuchy R."/>
            <person name="Gladieux P."/>
            <person name="Thoren M.H."/>
            <person name="Johannesson H."/>
        </authorList>
    </citation>
    <scope>NUCLEOTIDE SEQUENCE</scope>
    <source>
        <strain evidence="2">SMH3391-2</strain>
    </source>
</reference>
<dbReference type="AlphaFoldDB" id="A0AA39TM69"/>
<keyword evidence="1" id="KW-0472">Membrane</keyword>
<comment type="caution">
    <text evidence="2">The sequence shown here is derived from an EMBL/GenBank/DDBJ whole genome shotgun (WGS) entry which is preliminary data.</text>
</comment>
<keyword evidence="1" id="KW-1133">Transmembrane helix</keyword>
<evidence type="ECO:0000313" key="3">
    <source>
        <dbReference type="Proteomes" id="UP001174934"/>
    </source>
</evidence>
<evidence type="ECO:0000256" key="1">
    <source>
        <dbReference type="SAM" id="Phobius"/>
    </source>
</evidence>
<keyword evidence="1" id="KW-0812">Transmembrane</keyword>
<feature type="transmembrane region" description="Helical" evidence="1">
    <location>
        <begin position="42"/>
        <end position="64"/>
    </location>
</feature>
<protein>
    <submittedName>
        <fullName evidence="2">Uncharacterized protein</fullName>
    </submittedName>
</protein>
<evidence type="ECO:0000313" key="2">
    <source>
        <dbReference type="EMBL" id="KAK0612394.1"/>
    </source>
</evidence>